<comment type="similarity">
    <text evidence="1">Belongs to the universal ribosomal protein uL4 family.</text>
</comment>
<keyword evidence="2" id="KW-0689">Ribosomal protein</keyword>
<evidence type="ECO:0000256" key="2">
    <source>
        <dbReference type="ARBA" id="ARBA00022980"/>
    </source>
</evidence>
<evidence type="ECO:0000313" key="4">
    <source>
        <dbReference type="EMBL" id="WAQ84086.1"/>
    </source>
</evidence>
<dbReference type="Proteomes" id="UP001164743">
    <property type="component" value="Chromosome 4A"/>
</dbReference>
<proteinExistence type="inferred from homology"/>
<protein>
    <submittedName>
        <fullName evidence="4">Uncharacterized protein</fullName>
    </submittedName>
</protein>
<dbReference type="InterPro" id="IPR023574">
    <property type="entry name" value="Ribosomal_uL4_dom_sf"/>
</dbReference>
<dbReference type="RefSeq" id="XP_053019641.1">
    <property type="nucleotide sequence ID" value="XM_053168431.1"/>
</dbReference>
<accession>A0ABY7CIY7</accession>
<dbReference type="Gene3D" id="3.40.1370.10">
    <property type="match status" value="1"/>
</dbReference>
<evidence type="ECO:0000256" key="1">
    <source>
        <dbReference type="ARBA" id="ARBA00010528"/>
    </source>
</evidence>
<sequence length="178" mass="19924">MSLNAHVDVMKVSNSCKASAGNVKTRGRRYRHRHVPLIISNEDKGIVAPADSASRTKLFYQMKSNWSSDPPDLLESHKNQQKKNTLKNQARLLPRRVTSTLLSSTRNSCAACKRDASEEKWPVPSHKHIPHEWRPPPARTLPLKHALMYGFPVPPLRTRIHHTTTPLVSGSLGPGPPL</sequence>
<evidence type="ECO:0000256" key="3">
    <source>
        <dbReference type="ARBA" id="ARBA00023274"/>
    </source>
</evidence>
<keyword evidence="5" id="KW-1185">Reference proteome</keyword>
<dbReference type="EMBL" id="CP110424">
    <property type="protein sequence ID" value="WAQ84086.1"/>
    <property type="molecule type" value="Genomic_DNA"/>
</dbReference>
<keyword evidence="3" id="KW-0687">Ribonucleoprotein</keyword>
<reference evidence="4" key="1">
    <citation type="submission" date="2022-10" db="EMBL/GenBank/DDBJ databases">
        <title>Puccinia triticina Genome sequencing and assembly.</title>
        <authorList>
            <person name="Li C."/>
        </authorList>
    </citation>
    <scope>NUCLEOTIDE SEQUENCE</scope>
    <source>
        <strain evidence="4">Pt15</strain>
    </source>
</reference>
<gene>
    <name evidence="4" type="ORF">PtA15_4A537</name>
</gene>
<name>A0ABY7CIY7_9BASI</name>
<organism evidence="4 5">
    <name type="scientific">Puccinia triticina</name>
    <dbReference type="NCBI Taxonomy" id="208348"/>
    <lineage>
        <taxon>Eukaryota</taxon>
        <taxon>Fungi</taxon>
        <taxon>Dikarya</taxon>
        <taxon>Basidiomycota</taxon>
        <taxon>Pucciniomycotina</taxon>
        <taxon>Pucciniomycetes</taxon>
        <taxon>Pucciniales</taxon>
        <taxon>Pucciniaceae</taxon>
        <taxon>Puccinia</taxon>
    </lineage>
</organism>
<evidence type="ECO:0000313" key="5">
    <source>
        <dbReference type="Proteomes" id="UP001164743"/>
    </source>
</evidence>
<dbReference type="GeneID" id="77809326"/>